<keyword evidence="3" id="KW-1185">Reference proteome</keyword>
<gene>
    <name evidence="2" type="ORF">K505DRAFT_190057</name>
</gene>
<dbReference type="InterPro" id="IPR013658">
    <property type="entry name" value="SGL"/>
</dbReference>
<name>A0A6A6XDA2_9PLEO</name>
<dbReference type="InterPro" id="IPR052988">
    <property type="entry name" value="Oryzine_lactonohydrolase"/>
</dbReference>
<evidence type="ECO:0000259" key="1">
    <source>
        <dbReference type="Pfam" id="PF08450"/>
    </source>
</evidence>
<dbReference type="OrthoDB" id="423498at2759"/>
<dbReference type="Proteomes" id="UP000799757">
    <property type="component" value="Unassembled WGS sequence"/>
</dbReference>
<feature type="domain" description="SMP-30/Gluconolactonase/LRE-like region" evidence="1">
    <location>
        <begin position="121"/>
        <end position="292"/>
    </location>
</feature>
<feature type="non-terminal residue" evidence="2">
    <location>
        <position position="1"/>
    </location>
</feature>
<reference evidence="2" key="1">
    <citation type="journal article" date="2020" name="Stud. Mycol.">
        <title>101 Dothideomycetes genomes: a test case for predicting lifestyles and emergence of pathogens.</title>
        <authorList>
            <person name="Haridas S."/>
            <person name="Albert R."/>
            <person name="Binder M."/>
            <person name="Bloem J."/>
            <person name="Labutti K."/>
            <person name="Salamov A."/>
            <person name="Andreopoulos B."/>
            <person name="Baker S."/>
            <person name="Barry K."/>
            <person name="Bills G."/>
            <person name="Bluhm B."/>
            <person name="Cannon C."/>
            <person name="Castanera R."/>
            <person name="Culley D."/>
            <person name="Daum C."/>
            <person name="Ezra D."/>
            <person name="Gonzalez J."/>
            <person name="Henrissat B."/>
            <person name="Kuo A."/>
            <person name="Liang C."/>
            <person name="Lipzen A."/>
            <person name="Lutzoni F."/>
            <person name="Magnuson J."/>
            <person name="Mondo S."/>
            <person name="Nolan M."/>
            <person name="Ohm R."/>
            <person name="Pangilinan J."/>
            <person name="Park H.-J."/>
            <person name="Ramirez L."/>
            <person name="Alfaro M."/>
            <person name="Sun H."/>
            <person name="Tritt A."/>
            <person name="Yoshinaga Y."/>
            <person name="Zwiers L.-H."/>
            <person name="Turgeon B."/>
            <person name="Goodwin S."/>
            <person name="Spatafora J."/>
            <person name="Crous P."/>
            <person name="Grigoriev I."/>
        </authorList>
    </citation>
    <scope>NUCLEOTIDE SEQUENCE</scope>
    <source>
        <strain evidence="2">CBS 109.77</strain>
    </source>
</reference>
<dbReference type="PANTHER" id="PTHR47064:SF2">
    <property type="entry name" value="SMP-30_GLUCONOLACTONASE_LRE-LIKE REGION DOMAIN-CONTAINING PROTEIN-RELATED"/>
    <property type="match status" value="1"/>
</dbReference>
<feature type="non-terminal residue" evidence="2">
    <location>
        <position position="329"/>
    </location>
</feature>
<sequence>FKSILGPSPTLTVVINQSLPLFHEACIYHPPSDSMFIVSDPIQDPLVNNNQSGQHIIHVTNLSSSNPRYEILYGIPLANPISGGRYLHGGKDIIVITALGNLENNPPGGLYSLNPYPPFNVTPLTTSYGDYPYNGPDDATVFPDGSIYFTDLNYAWIHGQRPEPLLPNQVYRYDPRTNATRAMADQFTRPNGITRSPDGQVIYVGDTGVSYGDGSLNFTAQRSIYALTAKNTPSGVHGTAGPFLTDRRVFALPLVGAVDGLKTDTKGNVWGLSTDGLHVWDPSGNFLGKILLEDLGEGGSVGFGKPGEIYIAGGTKLIKLKVAKTVVGT</sequence>
<organism evidence="2 3">
    <name type="scientific">Melanomma pulvis-pyrius CBS 109.77</name>
    <dbReference type="NCBI Taxonomy" id="1314802"/>
    <lineage>
        <taxon>Eukaryota</taxon>
        <taxon>Fungi</taxon>
        <taxon>Dikarya</taxon>
        <taxon>Ascomycota</taxon>
        <taxon>Pezizomycotina</taxon>
        <taxon>Dothideomycetes</taxon>
        <taxon>Pleosporomycetidae</taxon>
        <taxon>Pleosporales</taxon>
        <taxon>Melanommataceae</taxon>
        <taxon>Melanomma</taxon>
    </lineage>
</organism>
<evidence type="ECO:0000313" key="2">
    <source>
        <dbReference type="EMBL" id="KAF2794248.1"/>
    </source>
</evidence>
<dbReference type="PANTHER" id="PTHR47064">
    <property type="entry name" value="PUTATIVE (AFU_ORTHOLOGUE AFUA_1G08990)-RELATED"/>
    <property type="match status" value="1"/>
</dbReference>
<dbReference type="Gene3D" id="2.120.10.30">
    <property type="entry name" value="TolB, C-terminal domain"/>
    <property type="match status" value="1"/>
</dbReference>
<dbReference type="EMBL" id="MU001897">
    <property type="protein sequence ID" value="KAF2794248.1"/>
    <property type="molecule type" value="Genomic_DNA"/>
</dbReference>
<proteinExistence type="predicted"/>
<dbReference type="AlphaFoldDB" id="A0A6A6XDA2"/>
<accession>A0A6A6XDA2</accession>
<dbReference type="SUPFAM" id="SSF63829">
    <property type="entry name" value="Calcium-dependent phosphotriesterase"/>
    <property type="match status" value="1"/>
</dbReference>
<dbReference type="Pfam" id="PF08450">
    <property type="entry name" value="SGL"/>
    <property type="match status" value="1"/>
</dbReference>
<evidence type="ECO:0000313" key="3">
    <source>
        <dbReference type="Proteomes" id="UP000799757"/>
    </source>
</evidence>
<protein>
    <submittedName>
        <fullName evidence="2">Calcium-dependent phosphotriesterase</fullName>
    </submittedName>
</protein>
<dbReference type="InterPro" id="IPR011042">
    <property type="entry name" value="6-blade_b-propeller_TolB-like"/>
</dbReference>